<keyword evidence="8" id="KW-1185">Reference proteome</keyword>
<organism evidence="7 8">
    <name type="scientific">Promicromonospora alba</name>
    <dbReference type="NCBI Taxonomy" id="1616110"/>
    <lineage>
        <taxon>Bacteria</taxon>
        <taxon>Bacillati</taxon>
        <taxon>Actinomycetota</taxon>
        <taxon>Actinomycetes</taxon>
        <taxon>Micrococcales</taxon>
        <taxon>Promicromonosporaceae</taxon>
        <taxon>Promicromonospora</taxon>
    </lineage>
</organism>
<dbReference type="SFLD" id="SFLDG01386">
    <property type="entry name" value="main_SPASM_domain-containing"/>
    <property type="match status" value="1"/>
</dbReference>
<name>A0ABV9HCX5_9MICO</name>
<dbReference type="PANTHER" id="PTHR11228">
    <property type="entry name" value="RADICAL SAM DOMAIN PROTEIN"/>
    <property type="match status" value="1"/>
</dbReference>
<dbReference type="SFLD" id="SFLDS00029">
    <property type="entry name" value="Radical_SAM"/>
    <property type="match status" value="1"/>
</dbReference>
<feature type="domain" description="4Fe4S-binding SPASM" evidence="6">
    <location>
        <begin position="264"/>
        <end position="333"/>
    </location>
</feature>
<dbReference type="InterPro" id="IPR058240">
    <property type="entry name" value="rSAM_sf"/>
</dbReference>
<dbReference type="SUPFAM" id="SSF102114">
    <property type="entry name" value="Radical SAM enzymes"/>
    <property type="match status" value="1"/>
</dbReference>
<evidence type="ECO:0000256" key="4">
    <source>
        <dbReference type="ARBA" id="ARBA00023014"/>
    </source>
</evidence>
<dbReference type="EMBL" id="JBHSFI010000001">
    <property type="protein sequence ID" value="MFC4626926.1"/>
    <property type="molecule type" value="Genomic_DNA"/>
</dbReference>
<evidence type="ECO:0000259" key="6">
    <source>
        <dbReference type="Pfam" id="PF13186"/>
    </source>
</evidence>
<dbReference type="InterPro" id="IPR023885">
    <property type="entry name" value="4Fe4S-binding_SPASM_dom"/>
</dbReference>
<keyword evidence="1" id="KW-0949">S-adenosyl-L-methionine</keyword>
<keyword evidence="3" id="KW-0408">Iron</keyword>
<proteinExistence type="predicted"/>
<protein>
    <submittedName>
        <fullName evidence="7">Radical SAM/SPASM domain-containing protein</fullName>
    </submittedName>
</protein>
<accession>A0ABV9HCX5</accession>
<evidence type="ECO:0000256" key="3">
    <source>
        <dbReference type="ARBA" id="ARBA00023004"/>
    </source>
</evidence>
<reference evidence="8" key="1">
    <citation type="journal article" date="2019" name="Int. J. Syst. Evol. Microbiol.">
        <title>The Global Catalogue of Microorganisms (GCM) 10K type strain sequencing project: providing services to taxonomists for standard genome sequencing and annotation.</title>
        <authorList>
            <consortium name="The Broad Institute Genomics Platform"/>
            <consortium name="The Broad Institute Genome Sequencing Center for Infectious Disease"/>
            <person name="Wu L."/>
            <person name="Ma J."/>
        </authorList>
    </citation>
    <scope>NUCLEOTIDE SEQUENCE [LARGE SCALE GENOMIC DNA]</scope>
    <source>
        <strain evidence="8">CCUG 42722</strain>
    </source>
</reference>
<evidence type="ECO:0000256" key="1">
    <source>
        <dbReference type="ARBA" id="ARBA00022691"/>
    </source>
</evidence>
<dbReference type="CDD" id="cd01335">
    <property type="entry name" value="Radical_SAM"/>
    <property type="match status" value="1"/>
</dbReference>
<dbReference type="PANTHER" id="PTHR11228:SF7">
    <property type="entry name" value="PQQA PEPTIDE CYCLASE"/>
    <property type="match status" value="1"/>
</dbReference>
<keyword evidence="2" id="KW-0479">Metal-binding</keyword>
<dbReference type="InterPro" id="IPR013785">
    <property type="entry name" value="Aldolase_TIM"/>
</dbReference>
<dbReference type="InterPro" id="IPR007197">
    <property type="entry name" value="rSAM"/>
</dbReference>
<feature type="domain" description="Radical SAM core" evidence="5">
    <location>
        <begin position="76"/>
        <end position="218"/>
    </location>
</feature>
<sequence length="380" mass="41275">MTVLSQNAAQNAVPPWVSAGKHEFGLTRPATAPRIRSRPAPPGTTATNLEEHMTATIETHSAANAPRKDLNFVWLEITGKCQLECIHCYAESGPQGSHGVMGTADWQRVIDQCAELGVKMVQFIGGEPTLHPDLPMLIEYALERGLEVEVFSNLVHVSARIWDTFTRPGVRLACSWYSDDPVQHLLITKRNTHARTKANITKAIAHGVPLRAGIIGMLDDQNVQAATAELEALGVTDVGVDHLRQVGRGIRDRDATVAELCGGCGDGVVAVSPTGDVWPCVFTRWMPVGNVQETTLTEILGGQPAAEATAELRAEFDRRAEPQAWGEKCGPNCEPIDCGPRCSPQLPSCDPKACNPHHRDCPPTYKKPKKPSECWPKKIG</sequence>
<dbReference type="Pfam" id="PF13186">
    <property type="entry name" value="SPASM"/>
    <property type="match status" value="1"/>
</dbReference>
<evidence type="ECO:0000259" key="5">
    <source>
        <dbReference type="Pfam" id="PF04055"/>
    </source>
</evidence>
<keyword evidence="4" id="KW-0411">Iron-sulfur</keyword>
<dbReference type="Gene3D" id="3.20.20.70">
    <property type="entry name" value="Aldolase class I"/>
    <property type="match status" value="1"/>
</dbReference>
<gene>
    <name evidence="7" type="ORF">ACFO6V_01690</name>
</gene>
<dbReference type="Proteomes" id="UP001596011">
    <property type="component" value="Unassembled WGS sequence"/>
</dbReference>
<dbReference type="SFLD" id="SFLDG01216">
    <property type="entry name" value="thioether_bond_formation_requi"/>
    <property type="match status" value="1"/>
</dbReference>
<comment type="caution">
    <text evidence="7">The sequence shown here is derived from an EMBL/GenBank/DDBJ whole genome shotgun (WGS) entry which is preliminary data.</text>
</comment>
<dbReference type="SFLD" id="SFLDG01067">
    <property type="entry name" value="SPASM/twitch_domain_containing"/>
    <property type="match status" value="1"/>
</dbReference>
<dbReference type="SFLD" id="SFLDF00365">
    <property type="entry name" value="thuricin_CD_(TrnCD-like)"/>
    <property type="match status" value="1"/>
</dbReference>
<evidence type="ECO:0000313" key="7">
    <source>
        <dbReference type="EMBL" id="MFC4626926.1"/>
    </source>
</evidence>
<evidence type="ECO:0000256" key="2">
    <source>
        <dbReference type="ARBA" id="ARBA00022723"/>
    </source>
</evidence>
<dbReference type="InterPro" id="IPR050377">
    <property type="entry name" value="Radical_SAM_PqqE_MftC-like"/>
</dbReference>
<evidence type="ECO:0000313" key="8">
    <source>
        <dbReference type="Proteomes" id="UP001596011"/>
    </source>
</evidence>
<dbReference type="Pfam" id="PF04055">
    <property type="entry name" value="Radical_SAM"/>
    <property type="match status" value="1"/>
</dbReference>
<dbReference type="RefSeq" id="WP_377131509.1">
    <property type="nucleotide sequence ID" value="NZ_JBHSFI010000001.1"/>
</dbReference>